<dbReference type="RefSeq" id="WP_240459351.1">
    <property type="nucleotide sequence ID" value="NZ_JAUFQS010000026.1"/>
</dbReference>
<keyword evidence="3" id="KW-1185">Reference proteome</keyword>
<keyword evidence="1" id="KW-0732">Signal</keyword>
<dbReference type="Proteomes" id="UP001236663">
    <property type="component" value="Unassembled WGS sequence"/>
</dbReference>
<accession>A0ABT8CAI5</accession>
<evidence type="ECO:0000256" key="1">
    <source>
        <dbReference type="SAM" id="SignalP"/>
    </source>
</evidence>
<name>A0ABT8CAI5_9BACT</name>
<feature type="signal peptide" evidence="1">
    <location>
        <begin position="1"/>
        <end position="24"/>
    </location>
</feature>
<protein>
    <recommendedName>
        <fullName evidence="4">DUF4382 domain-containing protein</fullName>
    </recommendedName>
</protein>
<organism evidence="2 3">
    <name type="scientific">Cyclobacterium jeungdonense</name>
    <dbReference type="NCBI Taxonomy" id="708087"/>
    <lineage>
        <taxon>Bacteria</taxon>
        <taxon>Pseudomonadati</taxon>
        <taxon>Bacteroidota</taxon>
        <taxon>Cytophagia</taxon>
        <taxon>Cytophagales</taxon>
        <taxon>Cyclobacteriaceae</taxon>
        <taxon>Cyclobacterium</taxon>
    </lineage>
</organism>
<evidence type="ECO:0000313" key="2">
    <source>
        <dbReference type="EMBL" id="MDN3689372.1"/>
    </source>
</evidence>
<sequence length="260" mass="29293">MMIKQKLTATATLFMLGVGFLSCTSDEDMVPGTGDGTIGMLFKLQNDAGTSVTARTSAQGLSFVDGFIQIKELEMELEGDFDREGLNAAGSYDDDDSDEEGSEWEYEVEFDEVKKVTFDQFDSDTDFFIQIPEGSYDEIEMEIDLIDFGNEPSIQLNGTYSNGDGEEIPLRYEYFGDEIDFEVEIEAEDSRFVVDRINNPLILFELVPSRWFSGISDSELENADLDDSGMMLINRDNNQSLYQKISDRIEADAEIEIEID</sequence>
<dbReference type="PROSITE" id="PS51257">
    <property type="entry name" value="PROKAR_LIPOPROTEIN"/>
    <property type="match status" value="1"/>
</dbReference>
<evidence type="ECO:0008006" key="4">
    <source>
        <dbReference type="Google" id="ProtNLM"/>
    </source>
</evidence>
<evidence type="ECO:0000313" key="3">
    <source>
        <dbReference type="Proteomes" id="UP001236663"/>
    </source>
</evidence>
<dbReference type="EMBL" id="JAUFQS010000026">
    <property type="protein sequence ID" value="MDN3689372.1"/>
    <property type="molecule type" value="Genomic_DNA"/>
</dbReference>
<gene>
    <name evidence="2" type="ORF">QWZ15_16175</name>
</gene>
<proteinExistence type="predicted"/>
<comment type="caution">
    <text evidence="2">The sequence shown here is derived from an EMBL/GenBank/DDBJ whole genome shotgun (WGS) entry which is preliminary data.</text>
</comment>
<feature type="chain" id="PRO_5047177938" description="DUF4382 domain-containing protein" evidence="1">
    <location>
        <begin position="25"/>
        <end position="260"/>
    </location>
</feature>
<reference evidence="3" key="1">
    <citation type="journal article" date="2019" name="Int. J. Syst. Evol. Microbiol.">
        <title>The Global Catalogue of Microorganisms (GCM) 10K type strain sequencing project: providing services to taxonomists for standard genome sequencing and annotation.</title>
        <authorList>
            <consortium name="The Broad Institute Genomics Platform"/>
            <consortium name="The Broad Institute Genome Sequencing Center for Infectious Disease"/>
            <person name="Wu L."/>
            <person name="Ma J."/>
        </authorList>
    </citation>
    <scope>NUCLEOTIDE SEQUENCE [LARGE SCALE GENOMIC DNA]</scope>
    <source>
        <strain evidence="3">CECT 7706</strain>
    </source>
</reference>